<evidence type="ECO:0000313" key="7">
    <source>
        <dbReference type="EMBL" id="SEL35970.1"/>
    </source>
</evidence>
<comment type="subcellular location">
    <subcellularLocation>
        <location evidence="3">Cytoplasm</location>
    </subcellularLocation>
</comment>
<comment type="function">
    <text evidence="3 4">Participates actively in the response to hyperosmotic and heat shock by preventing the aggregation of stress-denatured proteins, in association with DnaK and GrpE. It is the nucleotide exchange factor for DnaK and may function as a thermosensor. Unfolded proteins bind initially to DnaJ; upon interaction with the DnaJ-bound protein, DnaK hydrolyzes its bound ATP, resulting in the formation of a stable complex. GrpE releases ADP from DnaK; ATP binding to DnaK triggers the release of the substrate protein, thus completing the reaction cycle. Several rounds of ATP-dependent interactions between DnaJ, DnaK and GrpE are required for fully efficient folding.</text>
</comment>
<dbReference type="CDD" id="cd00446">
    <property type="entry name" value="GrpE"/>
    <property type="match status" value="1"/>
</dbReference>
<dbReference type="InterPro" id="IPR009012">
    <property type="entry name" value="GrpE_head"/>
</dbReference>
<keyword evidence="3" id="KW-0963">Cytoplasm</keyword>
<feature type="compositionally biased region" description="Basic and acidic residues" evidence="6">
    <location>
        <begin position="1"/>
        <end position="10"/>
    </location>
</feature>
<dbReference type="GO" id="GO:0051082">
    <property type="term" value="F:unfolded protein binding"/>
    <property type="evidence" value="ECO:0007669"/>
    <property type="project" value="TreeGrafter"/>
</dbReference>
<dbReference type="Pfam" id="PF01025">
    <property type="entry name" value="GrpE"/>
    <property type="match status" value="1"/>
</dbReference>
<evidence type="ECO:0000256" key="3">
    <source>
        <dbReference type="HAMAP-Rule" id="MF_01151"/>
    </source>
</evidence>
<dbReference type="InterPro" id="IPR013805">
    <property type="entry name" value="GrpE_CC"/>
</dbReference>
<evidence type="ECO:0000256" key="5">
    <source>
        <dbReference type="RuleBase" id="RU004478"/>
    </source>
</evidence>
<evidence type="ECO:0000256" key="1">
    <source>
        <dbReference type="ARBA" id="ARBA00009054"/>
    </source>
</evidence>
<dbReference type="InterPro" id="IPR000740">
    <property type="entry name" value="GrpE"/>
</dbReference>
<dbReference type="GO" id="GO:0042803">
    <property type="term" value="F:protein homodimerization activity"/>
    <property type="evidence" value="ECO:0007669"/>
    <property type="project" value="InterPro"/>
</dbReference>
<evidence type="ECO:0000313" key="8">
    <source>
        <dbReference type="Proteomes" id="UP000199421"/>
    </source>
</evidence>
<dbReference type="RefSeq" id="WP_093324057.1">
    <property type="nucleotide sequence ID" value="NZ_FOAF01000002.1"/>
</dbReference>
<evidence type="ECO:0000256" key="6">
    <source>
        <dbReference type="SAM" id="MobiDB-lite"/>
    </source>
</evidence>
<dbReference type="GO" id="GO:0005737">
    <property type="term" value="C:cytoplasm"/>
    <property type="evidence" value="ECO:0007669"/>
    <property type="project" value="UniProtKB-SubCell"/>
</dbReference>
<dbReference type="AlphaFoldDB" id="A0A1H7PJL6"/>
<name>A0A1H7PJL6_OLID1</name>
<dbReference type="GO" id="GO:0051087">
    <property type="term" value="F:protein-folding chaperone binding"/>
    <property type="evidence" value="ECO:0007669"/>
    <property type="project" value="InterPro"/>
</dbReference>
<dbReference type="HAMAP" id="MF_01151">
    <property type="entry name" value="GrpE"/>
    <property type="match status" value="1"/>
</dbReference>
<keyword evidence="2 3" id="KW-0143">Chaperone</keyword>
<proteinExistence type="inferred from homology"/>
<dbReference type="GO" id="GO:0006457">
    <property type="term" value="P:protein folding"/>
    <property type="evidence" value="ECO:0007669"/>
    <property type="project" value="InterPro"/>
</dbReference>
<dbReference type="SUPFAM" id="SSF51064">
    <property type="entry name" value="Head domain of nucleotide exchange factor GrpE"/>
    <property type="match status" value="1"/>
</dbReference>
<dbReference type="STRING" id="407022.SAMN05661044_02264"/>
<comment type="subunit">
    <text evidence="3">Homodimer.</text>
</comment>
<sequence length="205" mass="23462">MEEQNKKNENLEENQNLENKDIAEELESVNEARLHNKGEIDNSDETEDVNPTLSLEERHKQELEEANNKYLRLYAEFDNYKRRTSKERVDLLQTAGKDVIVDLLPVLDDLERALKSMETAQEVPIVKEGVDLVFQKLKSSLTKKGLKEMESIGKEFNADLQEAITKIPAPTQELVGKVIDEVEKGYFLNDKVLRYAKVVVGSESL</sequence>
<dbReference type="PROSITE" id="PS01071">
    <property type="entry name" value="GRPE"/>
    <property type="match status" value="1"/>
</dbReference>
<keyword evidence="3 4" id="KW-0346">Stress response</keyword>
<reference evidence="8" key="1">
    <citation type="submission" date="2016-10" db="EMBL/GenBank/DDBJ databases">
        <authorList>
            <person name="Varghese N."/>
            <person name="Submissions S."/>
        </authorList>
    </citation>
    <scope>NUCLEOTIDE SEQUENCE [LARGE SCALE GENOMIC DNA]</scope>
    <source>
        <strain evidence="8">DSM 18733</strain>
    </source>
</reference>
<dbReference type="GO" id="GO:0000774">
    <property type="term" value="F:adenyl-nucleotide exchange factor activity"/>
    <property type="evidence" value="ECO:0007669"/>
    <property type="project" value="InterPro"/>
</dbReference>
<comment type="similarity">
    <text evidence="1 3 5">Belongs to the GrpE family.</text>
</comment>
<feature type="compositionally biased region" description="Basic and acidic residues" evidence="6">
    <location>
        <begin position="30"/>
        <end position="40"/>
    </location>
</feature>
<evidence type="ECO:0000256" key="2">
    <source>
        <dbReference type="ARBA" id="ARBA00023186"/>
    </source>
</evidence>
<dbReference type="PRINTS" id="PR00773">
    <property type="entry name" value="GRPEPROTEIN"/>
</dbReference>
<dbReference type="PANTHER" id="PTHR21237">
    <property type="entry name" value="GRPE PROTEIN"/>
    <property type="match status" value="1"/>
</dbReference>
<dbReference type="Proteomes" id="UP000199421">
    <property type="component" value="Unassembled WGS sequence"/>
</dbReference>
<dbReference type="OrthoDB" id="9812586at2"/>
<organism evidence="7 8">
    <name type="scientific">Olivibacter domesticus</name>
    <name type="common">Pseudosphingobacterium domesticum</name>
    <dbReference type="NCBI Taxonomy" id="407022"/>
    <lineage>
        <taxon>Bacteria</taxon>
        <taxon>Pseudomonadati</taxon>
        <taxon>Bacteroidota</taxon>
        <taxon>Sphingobacteriia</taxon>
        <taxon>Sphingobacteriales</taxon>
        <taxon>Sphingobacteriaceae</taxon>
        <taxon>Olivibacter</taxon>
    </lineage>
</organism>
<protein>
    <recommendedName>
        <fullName evidence="3 4">Protein GrpE</fullName>
    </recommendedName>
    <alternativeName>
        <fullName evidence="3">HSP-70 cofactor</fullName>
    </alternativeName>
</protein>
<keyword evidence="8" id="KW-1185">Reference proteome</keyword>
<dbReference type="Gene3D" id="2.30.22.10">
    <property type="entry name" value="Head domain of nucleotide exchange factor GrpE"/>
    <property type="match status" value="1"/>
</dbReference>
<dbReference type="EMBL" id="FOAF01000002">
    <property type="protein sequence ID" value="SEL35970.1"/>
    <property type="molecule type" value="Genomic_DNA"/>
</dbReference>
<evidence type="ECO:0000256" key="4">
    <source>
        <dbReference type="RuleBase" id="RU000639"/>
    </source>
</evidence>
<dbReference type="SUPFAM" id="SSF58014">
    <property type="entry name" value="Coiled-coil domain of nucleotide exchange factor GrpE"/>
    <property type="match status" value="1"/>
</dbReference>
<gene>
    <name evidence="3" type="primary">grpE</name>
    <name evidence="7" type="ORF">SAMN05661044_02264</name>
</gene>
<feature type="region of interest" description="Disordered" evidence="6">
    <location>
        <begin position="1"/>
        <end position="61"/>
    </location>
</feature>
<dbReference type="Gene3D" id="3.90.20.20">
    <property type="match status" value="1"/>
</dbReference>
<dbReference type="PANTHER" id="PTHR21237:SF23">
    <property type="entry name" value="GRPE PROTEIN HOMOLOG, MITOCHONDRIAL"/>
    <property type="match status" value="1"/>
</dbReference>
<accession>A0A1H7PJL6</accession>